<dbReference type="Proteomes" id="UP000029665">
    <property type="component" value="Unassembled WGS sequence"/>
</dbReference>
<evidence type="ECO:0000313" key="2">
    <source>
        <dbReference type="EMBL" id="CDO77302.1"/>
    </source>
</evidence>
<feature type="region of interest" description="Disordered" evidence="1">
    <location>
        <begin position="143"/>
        <end position="185"/>
    </location>
</feature>
<reference evidence="2" key="1">
    <citation type="submission" date="2014-01" db="EMBL/GenBank/DDBJ databases">
        <title>The genome of the white-rot fungus Pycnoporus cinnabarinus: a basidiomycete model with a versatile arsenal for lignocellulosic biomass breakdown.</title>
        <authorList>
            <person name="Levasseur A."/>
            <person name="Lomascolo A."/>
            <person name="Ruiz-Duenas F.J."/>
            <person name="Uzan E."/>
            <person name="Piumi F."/>
            <person name="Kues U."/>
            <person name="Ram A.F.J."/>
            <person name="Murat C."/>
            <person name="Haon M."/>
            <person name="Benoit I."/>
            <person name="Arfi Y."/>
            <person name="Chevret D."/>
            <person name="Drula E."/>
            <person name="Kwon M.J."/>
            <person name="Gouret P."/>
            <person name="Lesage-Meessen L."/>
            <person name="Lombard V."/>
            <person name="Mariette J."/>
            <person name="Noirot C."/>
            <person name="Park J."/>
            <person name="Patyshakuliyeva A."/>
            <person name="Wieneger R.A.B."/>
            <person name="Wosten H.A.B."/>
            <person name="Martin F."/>
            <person name="Coutinho P.M."/>
            <person name="de Vries R."/>
            <person name="Martinez A.T."/>
            <person name="Klopp C."/>
            <person name="Pontarotti P."/>
            <person name="Henrissat B."/>
            <person name="Record E."/>
        </authorList>
    </citation>
    <scope>NUCLEOTIDE SEQUENCE [LARGE SCALE GENOMIC DNA]</scope>
    <source>
        <strain evidence="2">BRFM137</strain>
    </source>
</reference>
<sequence>MDEPLPAAPSAVPVCSDVHDTTTDLKAESVSILPSVPAGHSNDSSYDSDRVPTVAEESVIEINTEALRSSSRVEDSGFNMQSALCIEGPSNTVTKAVQGSERTSDGEWTDIEHEGPVTECLLNVSAQYKETAEVVLPLPVETLETSDSAEESTTASTVSRDKAAYAPSTSNTRETETATSQKHSYDHGAQLTVLDGRKTVASSDSVANTVDVCIGPPATNSPRVRKHTPEHPDWAVAPDDPPTCQLGKGYVSRAKRSKIVGKEEIDKATIGGSCAIKSQLAGRRVGSRPQRQREMGVGANQVQGMT</sequence>
<keyword evidence="3" id="KW-1185">Reference proteome</keyword>
<feature type="compositionally biased region" description="Low complexity" evidence="1">
    <location>
        <begin position="143"/>
        <end position="158"/>
    </location>
</feature>
<organism evidence="2 3">
    <name type="scientific">Pycnoporus cinnabarinus</name>
    <name type="common">Cinnabar-red polypore</name>
    <name type="synonym">Trametes cinnabarina</name>
    <dbReference type="NCBI Taxonomy" id="5643"/>
    <lineage>
        <taxon>Eukaryota</taxon>
        <taxon>Fungi</taxon>
        <taxon>Dikarya</taxon>
        <taxon>Basidiomycota</taxon>
        <taxon>Agaricomycotina</taxon>
        <taxon>Agaricomycetes</taxon>
        <taxon>Polyporales</taxon>
        <taxon>Polyporaceae</taxon>
        <taxon>Trametes</taxon>
    </lineage>
</organism>
<protein>
    <submittedName>
        <fullName evidence="2">Uncharacterized protein</fullName>
    </submittedName>
</protein>
<evidence type="ECO:0000313" key="3">
    <source>
        <dbReference type="Proteomes" id="UP000029665"/>
    </source>
</evidence>
<dbReference type="EMBL" id="CCBP010000447">
    <property type="protein sequence ID" value="CDO77302.1"/>
    <property type="molecule type" value="Genomic_DNA"/>
</dbReference>
<proteinExistence type="predicted"/>
<dbReference type="OrthoDB" id="2755962at2759"/>
<feature type="compositionally biased region" description="Polar residues" evidence="1">
    <location>
        <begin position="167"/>
        <end position="182"/>
    </location>
</feature>
<dbReference type="AlphaFoldDB" id="A0A060SS27"/>
<name>A0A060SS27_PYCCI</name>
<accession>A0A060SS27</accession>
<evidence type="ECO:0000256" key="1">
    <source>
        <dbReference type="SAM" id="MobiDB-lite"/>
    </source>
</evidence>
<feature type="region of interest" description="Disordered" evidence="1">
    <location>
        <begin position="281"/>
        <end position="306"/>
    </location>
</feature>
<comment type="caution">
    <text evidence="2">The sequence shown here is derived from an EMBL/GenBank/DDBJ whole genome shotgun (WGS) entry which is preliminary data.</text>
</comment>
<dbReference type="HOGENOM" id="CLU_909568_0_0_1"/>
<gene>
    <name evidence="2" type="ORF">BN946_scf184753.g52</name>
</gene>
<feature type="region of interest" description="Disordered" evidence="1">
    <location>
        <begin position="218"/>
        <end position="241"/>
    </location>
</feature>